<gene>
    <name evidence="1" type="ORF">HCJ96_02900</name>
</gene>
<protein>
    <recommendedName>
        <fullName evidence="3">DUF3298 domain-containing protein</fullName>
    </recommendedName>
</protein>
<comment type="caution">
    <text evidence="1">The sequence shown here is derived from an EMBL/GenBank/DDBJ whole genome shotgun (WGS) entry which is preliminary data.</text>
</comment>
<evidence type="ECO:0000313" key="1">
    <source>
        <dbReference type="EMBL" id="NMH58970.1"/>
    </source>
</evidence>
<organism evidence="1 2">
    <name type="scientific">Alteromonas ponticola</name>
    <dbReference type="NCBI Taxonomy" id="2720613"/>
    <lineage>
        <taxon>Bacteria</taxon>
        <taxon>Pseudomonadati</taxon>
        <taxon>Pseudomonadota</taxon>
        <taxon>Gammaproteobacteria</taxon>
        <taxon>Alteromonadales</taxon>
        <taxon>Alteromonadaceae</taxon>
        <taxon>Alteromonas/Salinimonas group</taxon>
        <taxon>Alteromonas</taxon>
    </lineage>
</organism>
<dbReference type="RefSeq" id="WP_169209550.1">
    <property type="nucleotide sequence ID" value="NZ_JAATNW010000002.1"/>
</dbReference>
<accession>A0ABX1QXM0</accession>
<evidence type="ECO:0008006" key="3">
    <source>
        <dbReference type="Google" id="ProtNLM"/>
    </source>
</evidence>
<dbReference type="Proteomes" id="UP000709336">
    <property type="component" value="Unassembled WGS sequence"/>
</dbReference>
<dbReference type="EMBL" id="JAATNW010000002">
    <property type="protein sequence ID" value="NMH58970.1"/>
    <property type="molecule type" value="Genomic_DNA"/>
</dbReference>
<dbReference type="PROSITE" id="PS51257">
    <property type="entry name" value="PROKAR_LIPOPROTEIN"/>
    <property type="match status" value="1"/>
</dbReference>
<proteinExistence type="predicted"/>
<reference evidence="1 2" key="1">
    <citation type="submission" date="2020-03" db="EMBL/GenBank/DDBJ databases">
        <title>Alteromonas ponticola sp. nov., isolated from seawater.</title>
        <authorList>
            <person name="Yoon J.-H."/>
            <person name="Kim Y.-O."/>
        </authorList>
    </citation>
    <scope>NUCLEOTIDE SEQUENCE [LARGE SCALE GENOMIC DNA]</scope>
    <source>
        <strain evidence="1 2">MYP5</strain>
    </source>
</reference>
<keyword evidence="2" id="KW-1185">Reference proteome</keyword>
<sequence length="230" mass="25748">MNTKLTGANVSGLSCATIILASIATMFPDTSFATSSRHDAQARYAELAKIRAATRPFKKVENALQAGYISSIDMGAHCSTAESEGHPSQLGAMGIHLVDLQDFGSPDFDFKQPSVLVYVPKSLEADCSYTTDELLNNRRCRNNLSLAAVEEVVFAHLIDVEEGDGYWDNVPTFYNQQFYYLHDNPSTFWVDEAHGFPPHYALHIWLHKYNPMGLFFPWNPRVKCPEAVEH</sequence>
<name>A0ABX1QXM0_9ALTE</name>
<evidence type="ECO:0000313" key="2">
    <source>
        <dbReference type="Proteomes" id="UP000709336"/>
    </source>
</evidence>